<dbReference type="Proteomes" id="UP000004090">
    <property type="component" value="Unassembled WGS sequence"/>
</dbReference>
<keyword evidence="1" id="KW-0472">Membrane</keyword>
<comment type="caution">
    <text evidence="2">The sequence shown here is derived from an EMBL/GenBank/DDBJ whole genome shotgun (WGS) entry which is preliminary data.</text>
</comment>
<reference evidence="2 3" key="2">
    <citation type="submission" date="2007-09" db="EMBL/GenBank/DDBJ databases">
        <authorList>
            <person name="Fulton L."/>
            <person name="Clifton S."/>
            <person name="Fulton B."/>
            <person name="Xu J."/>
            <person name="Minx P."/>
            <person name="Pepin K.H."/>
            <person name="Johnson M."/>
            <person name="Thiruvilangam P."/>
            <person name="Bhonagiri V."/>
            <person name="Nash W.E."/>
            <person name="Mardis E.R."/>
            <person name="Wilson R.K."/>
        </authorList>
    </citation>
    <scope>NUCLEOTIDE SEQUENCE [LARGE SCALE GENOMIC DNA]</scope>
    <source>
        <strain evidence="2 3">DSM 3991</strain>
    </source>
</reference>
<dbReference type="AlphaFoldDB" id="A8RAY1"/>
<evidence type="ECO:0000256" key="1">
    <source>
        <dbReference type="SAM" id="Phobius"/>
    </source>
</evidence>
<gene>
    <name evidence="2" type="ORF">EUBDOL_00948</name>
</gene>
<protein>
    <submittedName>
        <fullName evidence="2">Uncharacterized protein</fullName>
    </submittedName>
</protein>
<dbReference type="EMBL" id="ABAW02000018">
    <property type="protein sequence ID" value="EDP11769.1"/>
    <property type="molecule type" value="Genomic_DNA"/>
</dbReference>
<evidence type="ECO:0000313" key="3">
    <source>
        <dbReference type="Proteomes" id="UP000004090"/>
    </source>
</evidence>
<organism evidence="2 3">
    <name type="scientific">Amedibacillus dolichus DSM 3991</name>
    <dbReference type="NCBI Taxonomy" id="428127"/>
    <lineage>
        <taxon>Bacteria</taxon>
        <taxon>Bacillati</taxon>
        <taxon>Bacillota</taxon>
        <taxon>Erysipelotrichia</taxon>
        <taxon>Erysipelotrichales</taxon>
        <taxon>Erysipelotrichaceae</taxon>
        <taxon>Amedibacillus</taxon>
    </lineage>
</organism>
<sequence length="145" mass="16188">MIMVLEGDVFMQAKGKTYLYIAGIFEILLGVLTLGLIFYAMTMNNSASIKVFGTYPKDMPSLQLLGIYIQIGLQIIAGLLGILFANKREKYKICQLLALFLLGILIYNYILMEVNAQAMISAFVSVIPPLLYYMGASRNKDTLLK</sequence>
<dbReference type="HOGENOM" id="CLU_1783939_0_0_9"/>
<evidence type="ECO:0000313" key="2">
    <source>
        <dbReference type="EMBL" id="EDP11769.1"/>
    </source>
</evidence>
<feature type="transmembrane region" description="Helical" evidence="1">
    <location>
        <begin position="116"/>
        <end position="135"/>
    </location>
</feature>
<feature type="transmembrane region" description="Helical" evidence="1">
    <location>
        <begin position="93"/>
        <end position="110"/>
    </location>
</feature>
<reference evidence="2 3" key="1">
    <citation type="submission" date="2007-09" db="EMBL/GenBank/DDBJ databases">
        <title>Draft genome sequence of Eubacterium dolichum (DSM 3991).</title>
        <authorList>
            <person name="Sudarsanam P."/>
            <person name="Ley R."/>
            <person name="Guruge J."/>
            <person name="Turnbaugh P.J."/>
            <person name="Mahowald M."/>
            <person name="Liep D."/>
            <person name="Gordon J."/>
        </authorList>
    </citation>
    <scope>NUCLEOTIDE SEQUENCE [LARGE SCALE GENOMIC DNA]</scope>
    <source>
        <strain evidence="2 3">DSM 3991</strain>
    </source>
</reference>
<name>A8RAY1_9FIRM</name>
<feature type="transmembrane region" description="Helical" evidence="1">
    <location>
        <begin position="61"/>
        <end position="86"/>
    </location>
</feature>
<accession>A8RAY1</accession>
<feature type="transmembrane region" description="Helical" evidence="1">
    <location>
        <begin position="18"/>
        <end position="41"/>
    </location>
</feature>
<proteinExistence type="predicted"/>
<keyword evidence="1" id="KW-1133">Transmembrane helix</keyword>
<keyword evidence="1" id="KW-0812">Transmembrane</keyword>